<sequence length="70" mass="7766">MDDEAVWKRRFLVFTAVRLAGLALFMLGMGIAFSDWVRPGGLPPAGVPLMFVGLAQAVLAPRLLKRIWRV</sequence>
<evidence type="ECO:0000256" key="1">
    <source>
        <dbReference type="SAM" id="Phobius"/>
    </source>
</evidence>
<keyword evidence="1" id="KW-1133">Transmembrane helix</keyword>
<reference evidence="2" key="1">
    <citation type="submission" date="2020-02" db="EMBL/GenBank/DDBJ databases">
        <authorList>
            <person name="Meier V. D."/>
        </authorList>
    </citation>
    <scope>NUCLEOTIDE SEQUENCE</scope>
    <source>
        <strain evidence="2">AVDCRST_MAG31</strain>
    </source>
</reference>
<protein>
    <submittedName>
        <fullName evidence="2">Uncharacterized protein</fullName>
    </submittedName>
</protein>
<name>A0A6J4TJ02_9SPHN</name>
<dbReference type="AlphaFoldDB" id="A0A6J4TJ02"/>
<dbReference type="EMBL" id="CADCWA010000136">
    <property type="protein sequence ID" value="CAA9523783.1"/>
    <property type="molecule type" value="Genomic_DNA"/>
</dbReference>
<gene>
    <name evidence="2" type="ORF">AVDCRST_MAG31-1756</name>
</gene>
<organism evidence="2">
    <name type="scientific">uncultured Sphingomonas sp</name>
    <dbReference type="NCBI Taxonomy" id="158754"/>
    <lineage>
        <taxon>Bacteria</taxon>
        <taxon>Pseudomonadati</taxon>
        <taxon>Pseudomonadota</taxon>
        <taxon>Alphaproteobacteria</taxon>
        <taxon>Sphingomonadales</taxon>
        <taxon>Sphingomonadaceae</taxon>
        <taxon>Sphingomonas</taxon>
        <taxon>environmental samples</taxon>
    </lineage>
</organism>
<accession>A0A6J4TJ02</accession>
<dbReference type="RefSeq" id="WP_294169900.1">
    <property type="nucleotide sequence ID" value="NZ_CADCWA010000136.1"/>
</dbReference>
<proteinExistence type="predicted"/>
<feature type="transmembrane region" description="Helical" evidence="1">
    <location>
        <begin position="45"/>
        <end position="64"/>
    </location>
</feature>
<keyword evidence="1" id="KW-0472">Membrane</keyword>
<evidence type="ECO:0000313" key="2">
    <source>
        <dbReference type="EMBL" id="CAA9523783.1"/>
    </source>
</evidence>
<feature type="transmembrane region" description="Helical" evidence="1">
    <location>
        <begin position="12"/>
        <end position="33"/>
    </location>
</feature>
<keyword evidence="1" id="KW-0812">Transmembrane</keyword>